<dbReference type="EMBL" id="QMIF01000003">
    <property type="protein sequence ID" value="TVM35175.1"/>
    <property type="molecule type" value="Genomic_DNA"/>
</dbReference>
<evidence type="ECO:0000313" key="4">
    <source>
        <dbReference type="Proteomes" id="UP000434052"/>
    </source>
</evidence>
<accession>A0A6P1ZK95</accession>
<dbReference type="Proteomes" id="UP000434052">
    <property type="component" value="Unassembled WGS sequence"/>
</dbReference>
<dbReference type="PANTHER" id="PTHR35983:SF1">
    <property type="entry name" value="UPF0166 PROTEIN TM_0021"/>
    <property type="match status" value="1"/>
</dbReference>
<evidence type="ECO:0000256" key="1">
    <source>
        <dbReference type="ARBA" id="ARBA00010554"/>
    </source>
</evidence>
<dbReference type="Pfam" id="PF02641">
    <property type="entry name" value="DUF190"/>
    <property type="match status" value="1"/>
</dbReference>
<proteinExistence type="inferred from homology"/>
<dbReference type="InterPro" id="IPR003793">
    <property type="entry name" value="UPF0166"/>
</dbReference>
<keyword evidence="5" id="KW-1185">Reference proteome</keyword>
<dbReference type="Proteomes" id="UP000503251">
    <property type="component" value="Chromosome"/>
</dbReference>
<comment type="similarity">
    <text evidence="1">Belongs to the UPF0166 family.</text>
</comment>
<dbReference type="PANTHER" id="PTHR35983">
    <property type="entry name" value="UPF0166 PROTEIN TM_0021"/>
    <property type="match status" value="1"/>
</dbReference>
<dbReference type="OrthoDB" id="9795599at2"/>
<organism evidence="3 4">
    <name type="scientific">Oceanidesulfovibrio marinus</name>
    <dbReference type="NCBI Taxonomy" id="370038"/>
    <lineage>
        <taxon>Bacteria</taxon>
        <taxon>Pseudomonadati</taxon>
        <taxon>Thermodesulfobacteriota</taxon>
        <taxon>Desulfovibrionia</taxon>
        <taxon>Desulfovibrionales</taxon>
        <taxon>Desulfovibrionaceae</taxon>
        <taxon>Oceanidesulfovibrio</taxon>
    </lineage>
</organism>
<dbReference type="InterPro" id="IPR015867">
    <property type="entry name" value="N-reg_PII/ATP_PRibTrfase_C"/>
</dbReference>
<evidence type="ECO:0000313" key="2">
    <source>
        <dbReference type="EMBL" id="QJT08284.1"/>
    </source>
</evidence>
<sequence>MKEPTIPSEAKRLICYIGEADRHKGRALYEVIVEAARREGLAGATVFRGLSGFGAHSLVHTASILRLSEDLPMRIEIVDEESKIEAFVPILHELMQGGLVTIDSVRVLSYRHKDSPS</sequence>
<reference evidence="2 5" key="2">
    <citation type="submission" date="2019-04" db="EMBL/GenBank/DDBJ databases">
        <title>Isolation and culture of sulfate reducing bacteria from the cold seep of the South China Sea.</title>
        <authorList>
            <person name="Sun C."/>
            <person name="Liu R."/>
        </authorList>
    </citation>
    <scope>NUCLEOTIDE SEQUENCE [LARGE SCALE GENOMIC DNA]</scope>
    <source>
        <strain evidence="2 5">CS1</strain>
    </source>
</reference>
<dbReference type="Gene3D" id="3.30.70.120">
    <property type="match status" value="1"/>
</dbReference>
<reference evidence="3 4" key="1">
    <citation type="submission" date="2018-06" db="EMBL/GenBank/DDBJ databases">
        <title>Complete genome of Desulfovibrio marinus P48SEP.</title>
        <authorList>
            <person name="Crispim J.S."/>
            <person name="Vidigal P.M.P."/>
            <person name="Silva L.C.F."/>
            <person name="Araujo L.C."/>
            <person name="Laguardia C.N."/>
            <person name="Dias R.S."/>
            <person name="Sousa M.P."/>
            <person name="Paula S.O."/>
            <person name="Silva C."/>
        </authorList>
    </citation>
    <scope>NUCLEOTIDE SEQUENCE [LARGE SCALE GENOMIC DNA]</scope>
    <source>
        <strain evidence="3 4">P48SEP</strain>
    </source>
</reference>
<name>A0A6P1ZK95_9BACT</name>
<dbReference type="RefSeq" id="WP_144234734.1">
    <property type="nucleotide sequence ID" value="NZ_CP039543.1"/>
</dbReference>
<evidence type="ECO:0000313" key="5">
    <source>
        <dbReference type="Proteomes" id="UP000503251"/>
    </source>
</evidence>
<dbReference type="AlphaFoldDB" id="A0A6P1ZK95"/>
<protein>
    <submittedName>
        <fullName evidence="3">DUF190 domain-containing protein</fullName>
    </submittedName>
</protein>
<dbReference type="SUPFAM" id="SSF54913">
    <property type="entry name" value="GlnB-like"/>
    <property type="match status" value="1"/>
</dbReference>
<gene>
    <name evidence="3" type="ORF">DQK91_07210</name>
    <name evidence="2" type="ORF">E8L03_04785</name>
</gene>
<dbReference type="EMBL" id="CP039543">
    <property type="protein sequence ID" value="QJT08284.1"/>
    <property type="molecule type" value="Genomic_DNA"/>
</dbReference>
<evidence type="ECO:0000313" key="3">
    <source>
        <dbReference type="EMBL" id="TVM35175.1"/>
    </source>
</evidence>
<dbReference type="InterPro" id="IPR011322">
    <property type="entry name" value="N-reg_PII-like_a/b"/>
</dbReference>